<dbReference type="InterPro" id="IPR036615">
    <property type="entry name" value="Mur_ligase_C_dom_sf"/>
</dbReference>
<dbReference type="AlphaFoldDB" id="A0A7V5P210"/>
<keyword evidence="7 9" id="KW-0573">Peptidoglycan synthesis</keyword>
<evidence type="ECO:0000256" key="1">
    <source>
        <dbReference type="ARBA" id="ARBA00005898"/>
    </source>
</evidence>
<dbReference type="Gene3D" id="3.90.190.20">
    <property type="entry name" value="Mur ligase, C-terminal domain"/>
    <property type="match status" value="1"/>
</dbReference>
<evidence type="ECO:0000259" key="10">
    <source>
        <dbReference type="Pfam" id="PF02875"/>
    </source>
</evidence>
<keyword evidence="5" id="KW-0067">ATP-binding</keyword>
<evidence type="ECO:0000256" key="2">
    <source>
        <dbReference type="ARBA" id="ARBA00022490"/>
    </source>
</evidence>
<comment type="pathway">
    <text evidence="9">Cell wall biogenesis; peptidoglycan biosynthesis.</text>
</comment>
<keyword evidence="9" id="KW-0132">Cell division</keyword>
<evidence type="ECO:0000259" key="11">
    <source>
        <dbReference type="Pfam" id="PF08245"/>
    </source>
</evidence>
<dbReference type="Pfam" id="PF08245">
    <property type="entry name" value="Mur_ligase_M"/>
    <property type="match status" value="1"/>
</dbReference>
<dbReference type="InterPro" id="IPR005761">
    <property type="entry name" value="UDP-N-AcMur-Glu-dNH2Pim_ligase"/>
</dbReference>
<dbReference type="GO" id="GO:0051301">
    <property type="term" value="P:cell division"/>
    <property type="evidence" value="ECO:0007669"/>
    <property type="project" value="UniProtKB-KW"/>
</dbReference>
<comment type="subcellular location">
    <subcellularLocation>
        <location evidence="9">Cytoplasm</location>
    </subcellularLocation>
</comment>
<reference evidence="12" key="1">
    <citation type="journal article" date="2020" name="mSystems">
        <title>Genome- and Community-Level Interaction Insights into Carbon Utilization and Element Cycling Functions of Hydrothermarchaeota in Hydrothermal Sediment.</title>
        <authorList>
            <person name="Zhou Z."/>
            <person name="Liu Y."/>
            <person name="Xu W."/>
            <person name="Pan J."/>
            <person name="Luo Z.H."/>
            <person name="Li M."/>
        </authorList>
    </citation>
    <scope>NUCLEOTIDE SEQUENCE [LARGE SCALE GENOMIC DNA]</scope>
    <source>
        <strain evidence="12">HyVt-533</strain>
    </source>
</reference>
<evidence type="ECO:0000256" key="3">
    <source>
        <dbReference type="ARBA" id="ARBA00022598"/>
    </source>
</evidence>
<dbReference type="PROSITE" id="PS01011">
    <property type="entry name" value="FOLYLPOLYGLU_SYNT_1"/>
    <property type="match status" value="1"/>
</dbReference>
<dbReference type="HAMAP" id="MF_00208">
    <property type="entry name" value="MurE"/>
    <property type="match status" value="1"/>
</dbReference>
<dbReference type="GO" id="GO:0004326">
    <property type="term" value="F:tetrahydrofolylpolyglutamate synthase activity"/>
    <property type="evidence" value="ECO:0007669"/>
    <property type="project" value="InterPro"/>
</dbReference>
<evidence type="ECO:0000256" key="9">
    <source>
        <dbReference type="RuleBase" id="RU004135"/>
    </source>
</evidence>
<comment type="similarity">
    <text evidence="1">Belongs to the MurCDEF family. MurE subfamily.</text>
</comment>
<gene>
    <name evidence="12" type="ORF">ENJ96_09955</name>
</gene>
<proteinExistence type="inferred from homology"/>
<evidence type="ECO:0000256" key="4">
    <source>
        <dbReference type="ARBA" id="ARBA00022741"/>
    </source>
</evidence>
<dbReference type="InterPro" id="IPR013221">
    <property type="entry name" value="Mur_ligase_cen"/>
</dbReference>
<dbReference type="Pfam" id="PF02875">
    <property type="entry name" value="Mur_ligase_C"/>
    <property type="match status" value="1"/>
</dbReference>
<dbReference type="GO" id="GO:0071555">
    <property type="term" value="P:cell wall organization"/>
    <property type="evidence" value="ECO:0007669"/>
    <property type="project" value="UniProtKB-KW"/>
</dbReference>
<dbReference type="InterPro" id="IPR018109">
    <property type="entry name" value="Folylpolyglutamate_synth_CS"/>
</dbReference>
<dbReference type="EC" id="6.3.2.13" evidence="12"/>
<evidence type="ECO:0000313" key="12">
    <source>
        <dbReference type="EMBL" id="HHI98152.1"/>
    </source>
</evidence>
<dbReference type="NCBIfam" id="NF001126">
    <property type="entry name" value="PRK00139.1-4"/>
    <property type="match status" value="1"/>
</dbReference>
<sequence>AVIMEEEGPLPEGVAGALLEDTKHILPLLAGRFFGWPERGLSLIGITGTNGKTSVAFFTRHLLNRLAGAAGLIGTIHYDLIDRHLSASHTTPGPVKLRALLAEMKARGAEYAVMEVSSHSLDQGRVAGLSFKVAVFTNLSRDHLDYHGDMDHYFAAKKRLFTEHLSAQGKAVINVADPWGEKLAASLVKPVIKVGEEIRGMVLKRAWDGYVFLLRAGTQEYPLATTLYGDFQLENLLLACSVGLALGFPFSEVVQALEGVQAPPGRLELVAEKEGALVFVDYAHTPSALETALKSLRPLARRLLVVFGCGGERDQGKRPLMGQVAEEWADQVILTNDNPRREDPQKIIRDIRAGMRQAPLIIEDRKEAIGQALSLLKEGDILLVAGKGHETYQEIAGRRYPFSDQQVIKSFLAREAA</sequence>
<keyword evidence="4" id="KW-0547">Nucleotide-binding</keyword>
<evidence type="ECO:0000256" key="8">
    <source>
        <dbReference type="ARBA" id="ARBA00023316"/>
    </source>
</evidence>
<feature type="domain" description="Mur ligase central" evidence="11">
    <location>
        <begin position="46"/>
        <end position="242"/>
    </location>
</feature>
<dbReference type="PANTHER" id="PTHR23135:SF4">
    <property type="entry name" value="UDP-N-ACETYLMURAMOYL-L-ALANYL-D-GLUTAMATE--2,6-DIAMINOPIMELATE LIGASE MURE HOMOLOG, CHLOROPLASTIC"/>
    <property type="match status" value="1"/>
</dbReference>
<dbReference type="Proteomes" id="UP000886101">
    <property type="component" value="Unassembled WGS sequence"/>
</dbReference>
<dbReference type="SUPFAM" id="SSF53244">
    <property type="entry name" value="MurD-like peptide ligases, peptide-binding domain"/>
    <property type="match status" value="1"/>
</dbReference>
<dbReference type="InterPro" id="IPR036565">
    <property type="entry name" value="Mur-like_cat_sf"/>
</dbReference>
<name>A0A7V5P210_9BACT</name>
<dbReference type="UniPathway" id="UPA00219"/>
<keyword evidence="2" id="KW-0963">Cytoplasm</keyword>
<feature type="domain" description="Mur ligase C-terminal" evidence="10">
    <location>
        <begin position="265"/>
        <end position="388"/>
    </location>
</feature>
<dbReference type="NCBIfam" id="TIGR01085">
    <property type="entry name" value="murE"/>
    <property type="match status" value="1"/>
</dbReference>
<dbReference type="GO" id="GO:0008360">
    <property type="term" value="P:regulation of cell shape"/>
    <property type="evidence" value="ECO:0007669"/>
    <property type="project" value="UniProtKB-KW"/>
</dbReference>
<dbReference type="GO" id="GO:0005524">
    <property type="term" value="F:ATP binding"/>
    <property type="evidence" value="ECO:0007669"/>
    <property type="project" value="UniProtKB-KW"/>
</dbReference>
<dbReference type="SUPFAM" id="SSF53623">
    <property type="entry name" value="MurD-like peptide ligases, catalytic domain"/>
    <property type="match status" value="1"/>
</dbReference>
<evidence type="ECO:0000256" key="7">
    <source>
        <dbReference type="ARBA" id="ARBA00022984"/>
    </source>
</evidence>
<comment type="caution">
    <text evidence="12">The sequence shown here is derived from an EMBL/GenBank/DDBJ whole genome shotgun (WGS) entry which is preliminary data.</text>
</comment>
<dbReference type="EMBL" id="DROK01000295">
    <property type="protein sequence ID" value="HHI98152.1"/>
    <property type="molecule type" value="Genomic_DNA"/>
</dbReference>
<keyword evidence="8 9" id="KW-0961">Cell wall biogenesis/degradation</keyword>
<dbReference type="GO" id="GO:0005737">
    <property type="term" value="C:cytoplasm"/>
    <property type="evidence" value="ECO:0007669"/>
    <property type="project" value="UniProtKB-SubCell"/>
</dbReference>
<keyword evidence="6 9" id="KW-0133">Cell shape</keyword>
<dbReference type="Gene3D" id="3.40.1190.10">
    <property type="entry name" value="Mur-like, catalytic domain"/>
    <property type="match status" value="1"/>
</dbReference>
<organism evidence="12">
    <name type="scientific">Thermodesulfatator atlanticus</name>
    <dbReference type="NCBI Taxonomy" id="501497"/>
    <lineage>
        <taxon>Bacteria</taxon>
        <taxon>Pseudomonadati</taxon>
        <taxon>Thermodesulfobacteriota</taxon>
        <taxon>Thermodesulfobacteria</taxon>
        <taxon>Thermodesulfobacteriales</taxon>
        <taxon>Thermodesulfatatoraceae</taxon>
        <taxon>Thermodesulfatator</taxon>
    </lineage>
</organism>
<accession>A0A7V5P210</accession>
<dbReference type="GO" id="GO:0009252">
    <property type="term" value="P:peptidoglycan biosynthetic process"/>
    <property type="evidence" value="ECO:0007669"/>
    <property type="project" value="UniProtKB-UniPathway"/>
</dbReference>
<dbReference type="PANTHER" id="PTHR23135">
    <property type="entry name" value="MUR LIGASE FAMILY MEMBER"/>
    <property type="match status" value="1"/>
</dbReference>
<evidence type="ECO:0000256" key="6">
    <source>
        <dbReference type="ARBA" id="ARBA00022960"/>
    </source>
</evidence>
<dbReference type="GO" id="GO:0008765">
    <property type="term" value="F:UDP-N-acetylmuramoylalanyl-D-glutamate-2,6-diaminopimelate ligase activity"/>
    <property type="evidence" value="ECO:0007669"/>
    <property type="project" value="UniProtKB-EC"/>
</dbReference>
<evidence type="ECO:0000256" key="5">
    <source>
        <dbReference type="ARBA" id="ARBA00022840"/>
    </source>
</evidence>
<feature type="non-terminal residue" evidence="12">
    <location>
        <position position="1"/>
    </location>
</feature>
<dbReference type="InterPro" id="IPR004101">
    <property type="entry name" value="Mur_ligase_C"/>
</dbReference>
<protein>
    <submittedName>
        <fullName evidence="12">UDP-N-acetylmuramoyl-L-alanyl-D-glutamate--2, 6-diaminopimelate ligase</fullName>
        <ecNumber evidence="12">6.3.2.13</ecNumber>
    </submittedName>
</protein>
<keyword evidence="3 12" id="KW-0436">Ligase</keyword>
<keyword evidence="9" id="KW-0131">Cell cycle</keyword>